<dbReference type="eggNOG" id="arCOG05371">
    <property type="taxonomic scope" value="Archaea"/>
</dbReference>
<keyword evidence="1" id="KW-0812">Transmembrane</keyword>
<feature type="transmembrane region" description="Helical" evidence="1">
    <location>
        <begin position="121"/>
        <end position="139"/>
    </location>
</feature>
<feature type="transmembrane region" description="Helical" evidence="1">
    <location>
        <begin position="53"/>
        <end position="73"/>
    </location>
</feature>
<sequence length="225" mass="23786">MSTMYASLGFISMGSTATSLASAIPYASAVIRYVTRFTRLNSKLFVVEDLASSITALVATASTIIVSTVLLAWQRYGILVVPENPFGLLAVLVVLGIFYYLLAVMLGFAALAAGYSRFKHALVMLPPLLSFIPYAALFVDVGNSIGYIYPASGLVALAIGYASGETPPASGILEWTATWPHTGFKPVDPLLVAVSTATWLALMTAASVVLVRRSKSVSVEEVGPL</sequence>
<protein>
    <submittedName>
        <fullName evidence="2">Conserved membrane protein</fullName>
    </submittedName>
</protein>
<organism evidence="2 3">
    <name type="scientific">Hyperthermus butylicus (strain DSM 5456 / JCM 9403 / PLM1-5)</name>
    <dbReference type="NCBI Taxonomy" id="415426"/>
    <lineage>
        <taxon>Archaea</taxon>
        <taxon>Thermoproteota</taxon>
        <taxon>Thermoprotei</taxon>
        <taxon>Desulfurococcales</taxon>
        <taxon>Pyrodictiaceae</taxon>
        <taxon>Hyperthermus</taxon>
    </lineage>
</organism>
<keyword evidence="1" id="KW-0472">Membrane</keyword>
<dbReference type="HOGENOM" id="CLU_1227644_0_0_2"/>
<gene>
    <name evidence="2" type="ordered locus">Hbut_0278</name>
</gene>
<reference evidence="2 3" key="1">
    <citation type="journal article" date="2007" name="Archaea">
        <title>The genome of Hyperthermus butylicus: a sulfur-reducing, peptide fermenting, neutrophilic Crenarchaeote growing up to 108 degrees C.</title>
        <authorList>
            <person name="Brugger K."/>
            <person name="Chen L."/>
            <person name="Stark M."/>
            <person name="Zibat A."/>
            <person name="Redder P."/>
            <person name="Ruepp A."/>
            <person name="Awayez M."/>
            <person name="She Q."/>
            <person name="Garrett R.A."/>
            <person name="Klenk H.P."/>
        </authorList>
    </citation>
    <scope>NUCLEOTIDE SEQUENCE [LARGE SCALE GENOMIC DNA]</scope>
    <source>
        <strain evidence="3">DSM 5456 / JCM 9403 / PLM1-5</strain>
    </source>
</reference>
<proteinExistence type="predicted"/>
<evidence type="ECO:0000313" key="3">
    <source>
        <dbReference type="Proteomes" id="UP000002593"/>
    </source>
</evidence>
<dbReference type="EnsemblBacteria" id="ABM80150">
    <property type="protein sequence ID" value="ABM80150"/>
    <property type="gene ID" value="Hbut_0278"/>
</dbReference>
<keyword evidence="1" id="KW-1133">Transmembrane helix</keyword>
<dbReference type="Proteomes" id="UP000002593">
    <property type="component" value="Chromosome"/>
</dbReference>
<keyword evidence="3" id="KW-1185">Reference proteome</keyword>
<accession>A2BJI9</accession>
<dbReference type="KEGG" id="hbu:Hbut_0278"/>
<feature type="transmembrane region" description="Helical" evidence="1">
    <location>
        <begin position="190"/>
        <end position="211"/>
    </location>
</feature>
<evidence type="ECO:0000256" key="1">
    <source>
        <dbReference type="SAM" id="Phobius"/>
    </source>
</evidence>
<dbReference type="EMBL" id="CP000493">
    <property type="protein sequence ID" value="ABM80150.1"/>
    <property type="molecule type" value="Genomic_DNA"/>
</dbReference>
<feature type="transmembrane region" description="Helical" evidence="1">
    <location>
        <begin position="146"/>
        <end position="164"/>
    </location>
</feature>
<feature type="transmembrane region" description="Helical" evidence="1">
    <location>
        <begin position="85"/>
        <end position="115"/>
    </location>
</feature>
<dbReference type="AlphaFoldDB" id="A2BJI9"/>
<evidence type="ECO:0000313" key="2">
    <source>
        <dbReference type="EMBL" id="ABM80150.1"/>
    </source>
</evidence>
<name>A2BJI9_HYPBU</name>